<evidence type="ECO:0000256" key="1">
    <source>
        <dbReference type="ARBA" id="ARBA00002667"/>
    </source>
</evidence>
<organism evidence="7">
    <name type="scientific">Candidatus Paraimprobicoccus trichonymphae</name>
    <dbReference type="NCBI Taxonomy" id="3033793"/>
    <lineage>
        <taxon>Bacteria</taxon>
        <taxon>Bacillati</taxon>
        <taxon>Bacillota</taxon>
        <taxon>Clostridia</taxon>
        <taxon>Candidatus Paraimprobicoccus</taxon>
    </lineage>
</organism>
<dbReference type="Proteomes" id="UP001335720">
    <property type="component" value="Chromosome"/>
</dbReference>
<evidence type="ECO:0000256" key="5">
    <source>
        <dbReference type="ARBA" id="ARBA00023287"/>
    </source>
</evidence>
<keyword evidence="6" id="KW-0472">Membrane</keyword>
<dbReference type="AlphaFoldDB" id="A0AA48HVX6"/>
<evidence type="ECO:0000256" key="3">
    <source>
        <dbReference type="ARBA" id="ARBA00022525"/>
    </source>
</evidence>
<feature type="transmembrane region" description="Helical" evidence="6">
    <location>
        <begin position="117"/>
        <end position="134"/>
    </location>
</feature>
<sequence length="140" mass="15435">MKNLKRSMTKRKFTSFIKILKIGWSKEEFAEHLSNIIKLFENFKEIDETELSKIVGGKMNDLNKTVALMLGTLTLATSANLRISATDTTQQSTKATVTQIATKENSKHITLNEVAKGVGYTVAVLLAVVLKIGYDALSGK</sequence>
<accession>A0AA48HVX6</accession>
<proteinExistence type="inferred from homology"/>
<dbReference type="NCBIfam" id="TIGR01847">
    <property type="entry name" value="bacteriocin_sig"/>
    <property type="match status" value="1"/>
</dbReference>
<protein>
    <submittedName>
        <fullName evidence="7">Uncharacterized protein</fullName>
    </submittedName>
</protein>
<comment type="similarity">
    <text evidence="2">Belongs to the ComC family.</text>
</comment>
<keyword evidence="6" id="KW-1133">Transmembrane helix</keyword>
<gene>
    <name evidence="7" type="ORF">RsTaC01_0154</name>
</gene>
<dbReference type="Pfam" id="PF03047">
    <property type="entry name" value="ComC"/>
    <property type="match status" value="1"/>
</dbReference>
<keyword evidence="5" id="KW-0178">Competence</keyword>
<dbReference type="EMBL" id="AP027925">
    <property type="protein sequence ID" value="BED92431.1"/>
    <property type="molecule type" value="Genomic_DNA"/>
</dbReference>
<evidence type="ECO:0000256" key="2">
    <source>
        <dbReference type="ARBA" id="ARBA00009039"/>
    </source>
</evidence>
<name>A0AA48HVX6_9FIRM</name>
<dbReference type="InterPro" id="IPR004288">
    <property type="entry name" value="Competence_ComC"/>
</dbReference>
<keyword evidence="6" id="KW-0812">Transmembrane</keyword>
<dbReference type="GO" id="GO:0005186">
    <property type="term" value="F:pheromone activity"/>
    <property type="evidence" value="ECO:0007669"/>
    <property type="project" value="InterPro"/>
</dbReference>
<keyword evidence="4" id="KW-0588">Pheromone</keyword>
<evidence type="ECO:0000256" key="6">
    <source>
        <dbReference type="SAM" id="Phobius"/>
    </source>
</evidence>
<dbReference type="KEGG" id="ptrh:RsTaC01_0154"/>
<reference evidence="7" key="1">
    <citation type="journal article" date="2023" name="ISME J.">
        <title>Emergence of putative energy parasites within Clostridia revealed by genome analysis of a novel endosymbiotic clade.</title>
        <authorList>
            <person name="Takahashi K."/>
            <person name="Kuwahara H."/>
            <person name="Horikawa Y."/>
            <person name="Izawa K."/>
            <person name="Kato D."/>
            <person name="Inagaki T."/>
            <person name="Yuki M."/>
            <person name="Ohkuma M."/>
            <person name="Hongoh Y."/>
        </authorList>
    </citation>
    <scope>NUCLEOTIDE SEQUENCE</scope>
    <source>
        <strain evidence="7">RsTa-C01</strain>
    </source>
</reference>
<comment type="function">
    <text evidence="1">Acts as a pheromone, induces cells to develop competence for genetic transformation.</text>
</comment>
<keyword evidence="3" id="KW-0964">Secreted</keyword>
<evidence type="ECO:0000313" key="7">
    <source>
        <dbReference type="EMBL" id="BED92431.1"/>
    </source>
</evidence>
<dbReference type="InterPro" id="IPR010133">
    <property type="entry name" value="Bacteriocin_signal_seq"/>
</dbReference>
<evidence type="ECO:0000256" key="4">
    <source>
        <dbReference type="ARBA" id="ARBA00023044"/>
    </source>
</evidence>